<dbReference type="AlphaFoldDB" id="A0AAN4R7E8"/>
<comment type="caution">
    <text evidence="1">The sequence shown here is derived from an EMBL/GenBank/DDBJ whole genome shotgun (WGS) entry which is preliminary data.</text>
</comment>
<gene>
    <name evidence="1" type="ORF">ABO01nite_23710</name>
</gene>
<dbReference type="Proteomes" id="UP000321287">
    <property type="component" value="Unassembled WGS sequence"/>
</dbReference>
<protein>
    <submittedName>
        <fullName evidence="1">Uncharacterized protein</fullName>
    </submittedName>
</protein>
<sequence>MATGGIIGALGSLRGITKYDPDIEGLPERYIWYGEDGELRMQELERRPRIGGCNRTPFEQAMQRLDDFCAGKPIFYPQEISNLKHRIHGVWELKTTHVRLFGWFPEKSHFLFVNWELKQKLLINTAYEPLIQEVLSFRSKLGLEKSVSSESGRLKDVL</sequence>
<proteinExistence type="predicted"/>
<dbReference type="EMBL" id="BJVS01000007">
    <property type="protein sequence ID" value="GEL54364.1"/>
    <property type="molecule type" value="Genomic_DNA"/>
</dbReference>
<dbReference type="RefSeq" id="WP_062164657.1">
    <property type="nucleotide sequence ID" value="NZ_BAPU01000015.1"/>
</dbReference>
<reference evidence="1 2" key="1">
    <citation type="submission" date="2019-07" db="EMBL/GenBank/DDBJ databases">
        <title>Whole genome shotgun sequence of Asaia bogorensis NBRC 16594.</title>
        <authorList>
            <person name="Hosoyama A."/>
            <person name="Uohara A."/>
            <person name="Ohji S."/>
            <person name="Ichikawa N."/>
        </authorList>
    </citation>
    <scope>NUCLEOTIDE SEQUENCE [LARGE SCALE GENOMIC DNA]</scope>
    <source>
        <strain evidence="1 2">NBRC 16594</strain>
    </source>
</reference>
<evidence type="ECO:0000313" key="1">
    <source>
        <dbReference type="EMBL" id="GEL54364.1"/>
    </source>
</evidence>
<accession>A0AAN4R7E8</accession>
<evidence type="ECO:0000313" key="2">
    <source>
        <dbReference type="Proteomes" id="UP000321287"/>
    </source>
</evidence>
<name>A0AAN4R7E8_9PROT</name>
<keyword evidence="2" id="KW-1185">Reference proteome</keyword>
<dbReference type="KEGG" id="abg:Asbog_01523"/>
<organism evidence="1 2">
    <name type="scientific">Asaia bogorensis NBRC 16594</name>
    <dbReference type="NCBI Taxonomy" id="1231624"/>
    <lineage>
        <taxon>Bacteria</taxon>
        <taxon>Pseudomonadati</taxon>
        <taxon>Pseudomonadota</taxon>
        <taxon>Alphaproteobacteria</taxon>
        <taxon>Acetobacterales</taxon>
        <taxon>Acetobacteraceae</taxon>
        <taxon>Asaia</taxon>
    </lineage>
</organism>